<dbReference type="AlphaFoldDB" id="A0A0E0PP39"/>
<name>A0A0E0PP39_ORYRU</name>
<evidence type="ECO:0000256" key="1">
    <source>
        <dbReference type="SAM" id="MobiDB-lite"/>
    </source>
</evidence>
<reference evidence="4" key="1">
    <citation type="submission" date="2013-06" db="EMBL/GenBank/DDBJ databases">
        <authorList>
            <person name="Zhao Q."/>
        </authorList>
    </citation>
    <scope>NUCLEOTIDE SEQUENCE</scope>
    <source>
        <strain evidence="4">cv. W1943</strain>
    </source>
</reference>
<proteinExistence type="predicted"/>
<reference evidence="3" key="2">
    <citation type="submission" date="2015-06" db="UniProtKB">
        <authorList>
            <consortium name="EnsemblPlants"/>
        </authorList>
    </citation>
    <scope>IDENTIFICATION</scope>
</reference>
<dbReference type="EnsemblPlants" id="ORUFI05G21850.1">
    <property type="protein sequence ID" value="ORUFI05G21850.1"/>
    <property type="gene ID" value="ORUFI05G21850"/>
</dbReference>
<feature type="domain" description="At2g35280-like TPR" evidence="2">
    <location>
        <begin position="86"/>
        <end position="169"/>
    </location>
</feature>
<dbReference type="Gramene" id="ORUFI05G21850.1">
    <property type="protein sequence ID" value="ORUFI05G21850.1"/>
    <property type="gene ID" value="ORUFI05G21850"/>
</dbReference>
<dbReference type="InterPro" id="IPR057136">
    <property type="entry name" value="At2g35280_TPR_dom"/>
</dbReference>
<organism evidence="3 4">
    <name type="scientific">Oryza rufipogon</name>
    <name type="common">Brownbeard rice</name>
    <name type="synonym">Asian wild rice</name>
    <dbReference type="NCBI Taxonomy" id="4529"/>
    <lineage>
        <taxon>Eukaryota</taxon>
        <taxon>Viridiplantae</taxon>
        <taxon>Streptophyta</taxon>
        <taxon>Embryophyta</taxon>
        <taxon>Tracheophyta</taxon>
        <taxon>Spermatophyta</taxon>
        <taxon>Magnoliopsida</taxon>
        <taxon>Liliopsida</taxon>
        <taxon>Poales</taxon>
        <taxon>Poaceae</taxon>
        <taxon>BOP clade</taxon>
        <taxon>Oryzoideae</taxon>
        <taxon>Oryzeae</taxon>
        <taxon>Oryzinae</taxon>
        <taxon>Oryza</taxon>
    </lineage>
</organism>
<dbReference type="STRING" id="4529.A0A0E0PP39"/>
<feature type="region of interest" description="Disordered" evidence="1">
    <location>
        <begin position="1"/>
        <end position="21"/>
    </location>
</feature>
<evidence type="ECO:0000259" key="2">
    <source>
        <dbReference type="Pfam" id="PF23310"/>
    </source>
</evidence>
<evidence type="ECO:0000313" key="3">
    <source>
        <dbReference type="EnsemblPlants" id="ORUFI05G21850.1"/>
    </source>
</evidence>
<dbReference type="SUPFAM" id="SSF81901">
    <property type="entry name" value="HCP-like"/>
    <property type="match status" value="1"/>
</dbReference>
<accession>A0A0E0PP39</accession>
<keyword evidence="4" id="KW-1185">Reference proteome</keyword>
<dbReference type="PANTHER" id="PTHR33784">
    <property type="entry name" value="OS05G0482100 PROTEIN"/>
    <property type="match status" value="1"/>
</dbReference>
<feature type="domain" description="At2g35280-like TPR" evidence="2">
    <location>
        <begin position="328"/>
        <end position="405"/>
    </location>
</feature>
<dbReference type="Pfam" id="PF23310">
    <property type="entry name" value="TPR_27"/>
    <property type="match status" value="2"/>
</dbReference>
<dbReference type="PANTHER" id="PTHR33784:SF10">
    <property type="entry name" value="F-BOX PROTEIN"/>
    <property type="match status" value="1"/>
</dbReference>
<dbReference type="InterPro" id="IPR040338">
    <property type="entry name" value="At1g67623-like"/>
</dbReference>
<evidence type="ECO:0000313" key="4">
    <source>
        <dbReference type="Proteomes" id="UP000008022"/>
    </source>
</evidence>
<dbReference type="HOGENOM" id="CLU_029079_0_0_1"/>
<sequence>MVSTRSMAARAKAKQMNRPSATSATMKELALCHDNVVHIACLVAATSPEPIADLLSLHATCKAMHAAAKERDVGKCVPLERLDNMKWMENERYLAIVNHLVGAGNPDACFITGVTLVFAHQDMEQGLLFLNKAATAGHKAAAYVLGLLLYKFDDARATGKKYISQVEDDGNEAATGVGVKRTNRECQQYRKIVGDVIQEVTWKVGGRRGRMLVLPEDSHHCTATGCGVESGWEGYGIFCSDDCRIKHEYSKFFTEAKQMKRPSMASATTKELALRHDNIVHIACLVAATSSEPITDLLSLCATCKAMHAVAKECDVGSYVPLERLDNMKWMENERYFIVVNHLVTADNLDTCFIVGVTLVFAHQDMEQGLLFLDKAAITGHKAAVYVLGLLLHGDGEEAATGVGVKRTNQECQQYWKIAEDMIQEATWKVKGRHSRMLVLSEDSHHCMATGCGMESGWGSYGVFCSDECGIKHEYYKFFTEEGDVGRHVPLERPNNMKWMENERYLTVVNHLVSAGFIIGVTLVFTHQDMKQGLLFLNKAATFRHKMAAYVLILLLYKSNEAHATRKKCISQVEGDSDKAATGVGVKRINRECQRCWKITEDVIQEAMWKVGGCRSRMLVLPEDSHQCMTACCGVE</sequence>
<protein>
    <recommendedName>
        <fullName evidence="2">At2g35280-like TPR domain-containing protein</fullName>
    </recommendedName>
</protein>
<dbReference type="eggNOG" id="KOG0851">
    <property type="taxonomic scope" value="Eukaryota"/>
</dbReference>
<dbReference type="Proteomes" id="UP000008022">
    <property type="component" value="Unassembled WGS sequence"/>
</dbReference>